<dbReference type="Proteomes" id="UP000005268">
    <property type="component" value="Chromosome"/>
</dbReference>
<sequence>MGVPVHTESRIYVFPYVRASIPGLVRLQLTMATPFGRQKQGFGRLQTLMALQGV</sequence>
<dbReference type="EMBL" id="CP003588">
    <property type="protein sequence ID" value="AFK72054.1"/>
    <property type="molecule type" value="Genomic_DNA"/>
</dbReference>
<dbReference type="KEGG" id="ppi:YSA_09738"/>
<dbReference type="HOGENOM" id="CLU_3047078_0_0_6"/>
<evidence type="ECO:0000313" key="1">
    <source>
        <dbReference type="EMBL" id="AFK72054.1"/>
    </source>
</evidence>
<gene>
    <name evidence="1" type="ORF">YSA_09738</name>
</gene>
<proteinExistence type="predicted"/>
<evidence type="ECO:0000313" key="2">
    <source>
        <dbReference type="Proteomes" id="UP000005268"/>
    </source>
</evidence>
<accession>I3V2T3</accession>
<reference evidence="1 2" key="1">
    <citation type="journal article" date="2012" name="J. Bacteriol.">
        <title>Complete Genome Sequence of the Naphthalene-Degrading Pseudomonas putida Strain ND6.</title>
        <authorList>
            <person name="Li S."/>
            <person name="Zhao H."/>
            <person name="Li Y."/>
            <person name="Niu S."/>
            <person name="Cai B."/>
        </authorList>
    </citation>
    <scope>NUCLEOTIDE SEQUENCE [LARGE SCALE GENOMIC DNA]</scope>
    <source>
        <strain evidence="1 2">ND6</strain>
    </source>
</reference>
<name>I3V2T3_PSEPU</name>
<organism evidence="1 2">
    <name type="scientific">Pseudomonas putida ND6</name>
    <dbReference type="NCBI Taxonomy" id="231023"/>
    <lineage>
        <taxon>Bacteria</taxon>
        <taxon>Pseudomonadati</taxon>
        <taxon>Pseudomonadota</taxon>
        <taxon>Gammaproteobacteria</taxon>
        <taxon>Pseudomonadales</taxon>
        <taxon>Pseudomonadaceae</taxon>
        <taxon>Pseudomonas</taxon>
    </lineage>
</organism>
<dbReference type="AlphaFoldDB" id="I3V2T3"/>
<protein>
    <submittedName>
        <fullName evidence="1">Uncharacterized protein</fullName>
    </submittedName>
</protein>